<organism evidence="2 3">
    <name type="scientific">Allacma fusca</name>
    <dbReference type="NCBI Taxonomy" id="39272"/>
    <lineage>
        <taxon>Eukaryota</taxon>
        <taxon>Metazoa</taxon>
        <taxon>Ecdysozoa</taxon>
        <taxon>Arthropoda</taxon>
        <taxon>Hexapoda</taxon>
        <taxon>Collembola</taxon>
        <taxon>Symphypleona</taxon>
        <taxon>Sminthuridae</taxon>
        <taxon>Allacma</taxon>
    </lineage>
</organism>
<dbReference type="OrthoDB" id="364892at2759"/>
<dbReference type="GO" id="GO:0043022">
    <property type="term" value="F:ribosome binding"/>
    <property type="evidence" value="ECO:0007669"/>
    <property type="project" value="TreeGrafter"/>
</dbReference>
<dbReference type="Proteomes" id="UP000708208">
    <property type="component" value="Unassembled WGS sequence"/>
</dbReference>
<name>A0A8J2L3K3_9HEXA</name>
<evidence type="ECO:0000313" key="2">
    <source>
        <dbReference type="EMBL" id="CAG7824785.1"/>
    </source>
</evidence>
<accession>A0A8J2L3K3</accession>
<dbReference type="GO" id="GO:0003924">
    <property type="term" value="F:GTPase activity"/>
    <property type="evidence" value="ECO:0007669"/>
    <property type="project" value="TreeGrafter"/>
</dbReference>
<dbReference type="GO" id="GO:0042256">
    <property type="term" value="P:cytosolic ribosome assembly"/>
    <property type="evidence" value="ECO:0007669"/>
    <property type="project" value="TreeGrafter"/>
</dbReference>
<evidence type="ECO:0000259" key="1">
    <source>
        <dbReference type="Pfam" id="PF00679"/>
    </source>
</evidence>
<dbReference type="AlphaFoldDB" id="A0A8J2L3K3"/>
<dbReference type="GO" id="GO:1990904">
    <property type="term" value="C:ribonucleoprotein complex"/>
    <property type="evidence" value="ECO:0007669"/>
    <property type="project" value="TreeGrafter"/>
</dbReference>
<feature type="domain" description="Elongation factor EFG" evidence="1">
    <location>
        <begin position="105"/>
        <end position="166"/>
    </location>
</feature>
<dbReference type="EMBL" id="CAJVCH010534014">
    <property type="protein sequence ID" value="CAG7824785.1"/>
    <property type="molecule type" value="Genomic_DNA"/>
</dbReference>
<sequence length="174" mass="19204">MELLEVISEVKGWDFICEMTGEASVDLGVGSQVCLPCVVGLGTPGTSRYQYRALYQLLYGTGCFRAIFLGIKSGWCKDGDAAYLIACEEGKRPLRMEGWSIPRKLYAVLGKRGGRILHGDLQEGSTMFEVTALLPVVESFDFANEVRRQTSGLALPQLVFSGWEETLRSVELIL</sequence>
<protein>
    <recommendedName>
        <fullName evidence="1">Elongation factor EFG domain-containing protein</fullName>
    </recommendedName>
</protein>
<evidence type="ECO:0000313" key="3">
    <source>
        <dbReference type="Proteomes" id="UP000708208"/>
    </source>
</evidence>
<dbReference type="InterPro" id="IPR000640">
    <property type="entry name" value="EFG_V-like"/>
</dbReference>
<dbReference type="PANTHER" id="PTHR42908">
    <property type="entry name" value="TRANSLATION ELONGATION FACTOR-RELATED"/>
    <property type="match status" value="1"/>
</dbReference>
<dbReference type="PANTHER" id="PTHR42908:SF3">
    <property type="entry name" value="ELONGATION FACTOR-LIKE GTPASE 1"/>
    <property type="match status" value="1"/>
</dbReference>
<gene>
    <name evidence="2" type="ORF">AFUS01_LOCUS34927</name>
</gene>
<dbReference type="Pfam" id="PF00679">
    <property type="entry name" value="EFG_C"/>
    <property type="match status" value="1"/>
</dbReference>
<dbReference type="GO" id="GO:0005829">
    <property type="term" value="C:cytosol"/>
    <property type="evidence" value="ECO:0007669"/>
    <property type="project" value="TreeGrafter"/>
</dbReference>
<proteinExistence type="predicted"/>
<comment type="caution">
    <text evidence="2">The sequence shown here is derived from an EMBL/GenBank/DDBJ whole genome shotgun (WGS) entry which is preliminary data.</text>
</comment>
<keyword evidence="3" id="KW-1185">Reference proteome</keyword>
<reference evidence="2" key="1">
    <citation type="submission" date="2021-06" db="EMBL/GenBank/DDBJ databases">
        <authorList>
            <person name="Hodson N. C."/>
            <person name="Mongue J. A."/>
            <person name="Jaron S. K."/>
        </authorList>
    </citation>
    <scope>NUCLEOTIDE SEQUENCE</scope>
</reference>